<reference evidence="2" key="2">
    <citation type="submission" date="2015-01" db="EMBL/GenBank/DDBJ databases">
        <title>Evolutionary Origins and Diversification of the Mycorrhizal Mutualists.</title>
        <authorList>
            <consortium name="DOE Joint Genome Institute"/>
            <consortium name="Mycorrhizal Genomics Consortium"/>
            <person name="Kohler A."/>
            <person name="Kuo A."/>
            <person name="Nagy L.G."/>
            <person name="Floudas D."/>
            <person name="Copeland A."/>
            <person name="Barry K.W."/>
            <person name="Cichocki N."/>
            <person name="Veneault-Fourrey C."/>
            <person name="LaButti K."/>
            <person name="Lindquist E.A."/>
            <person name="Lipzen A."/>
            <person name="Lundell T."/>
            <person name="Morin E."/>
            <person name="Murat C."/>
            <person name="Riley R."/>
            <person name="Ohm R."/>
            <person name="Sun H."/>
            <person name="Tunlid A."/>
            <person name="Henrissat B."/>
            <person name="Grigoriev I.V."/>
            <person name="Hibbett D.S."/>
            <person name="Martin F."/>
        </authorList>
    </citation>
    <scope>NUCLEOTIDE SEQUENCE [LARGE SCALE GENOMIC DNA]</scope>
    <source>
        <strain evidence="2">Foug A</strain>
    </source>
</reference>
<dbReference type="InParanoid" id="A0A0C3A416"/>
<dbReference type="EMBL" id="KN822009">
    <property type="protein sequence ID" value="KIM68408.1"/>
    <property type="molecule type" value="Genomic_DNA"/>
</dbReference>
<name>A0A0C3A416_9AGAM</name>
<dbReference type="AlphaFoldDB" id="A0A0C3A416"/>
<evidence type="ECO:0000313" key="2">
    <source>
        <dbReference type="Proteomes" id="UP000053989"/>
    </source>
</evidence>
<accession>A0A0C3A416</accession>
<keyword evidence="2" id="KW-1185">Reference proteome</keyword>
<reference evidence="1 2" key="1">
    <citation type="submission" date="2014-04" db="EMBL/GenBank/DDBJ databases">
        <authorList>
            <consortium name="DOE Joint Genome Institute"/>
            <person name="Kuo A."/>
            <person name="Kohler A."/>
            <person name="Nagy L.G."/>
            <person name="Floudas D."/>
            <person name="Copeland A."/>
            <person name="Barry K.W."/>
            <person name="Cichocki N."/>
            <person name="Veneault-Fourrey C."/>
            <person name="LaButti K."/>
            <person name="Lindquist E.A."/>
            <person name="Lipzen A."/>
            <person name="Lundell T."/>
            <person name="Morin E."/>
            <person name="Murat C."/>
            <person name="Sun H."/>
            <person name="Tunlid A."/>
            <person name="Henrissat B."/>
            <person name="Grigoriev I.V."/>
            <person name="Hibbett D.S."/>
            <person name="Martin F."/>
            <person name="Nordberg H.P."/>
            <person name="Cantor M.N."/>
            <person name="Hua S.X."/>
        </authorList>
    </citation>
    <scope>NUCLEOTIDE SEQUENCE [LARGE SCALE GENOMIC DNA]</scope>
    <source>
        <strain evidence="1 2">Foug A</strain>
    </source>
</reference>
<evidence type="ECO:0000313" key="1">
    <source>
        <dbReference type="EMBL" id="KIM68408.1"/>
    </source>
</evidence>
<dbReference type="HOGENOM" id="CLU_1016195_0_0_1"/>
<organism evidence="1 2">
    <name type="scientific">Scleroderma citrinum Foug A</name>
    <dbReference type="NCBI Taxonomy" id="1036808"/>
    <lineage>
        <taxon>Eukaryota</taxon>
        <taxon>Fungi</taxon>
        <taxon>Dikarya</taxon>
        <taxon>Basidiomycota</taxon>
        <taxon>Agaricomycotina</taxon>
        <taxon>Agaricomycetes</taxon>
        <taxon>Agaricomycetidae</taxon>
        <taxon>Boletales</taxon>
        <taxon>Sclerodermatineae</taxon>
        <taxon>Sclerodermataceae</taxon>
        <taxon>Scleroderma</taxon>
    </lineage>
</organism>
<sequence length="278" mass="31340">MALLPLIVAMPNTPGVSMRQLGALIGGQMVLSPLEARELSTFKESPRRPMNDTPLVAEELVILTEYHQSFTADILFRSSFLLTGVNDRMPRYPASKTLTSLPRKRIPESIGSLMGLILFLLRSFIAIRRLTLELTSLVKIPAFSPMKILLLQPFQRSGLTPPQKAVPTLRDWNNWLEINFQYIWKNGSRREQISVPTMLESQGNLFEETRDQWCANATLCHLGMADYVEGEFFPYNTAIVWPGCRVQCDDIVRINKSHTAGIEAADVETLYDSSGSEH</sequence>
<dbReference type="Proteomes" id="UP000053989">
    <property type="component" value="Unassembled WGS sequence"/>
</dbReference>
<proteinExistence type="predicted"/>
<protein>
    <submittedName>
        <fullName evidence="1">Uncharacterized protein</fullName>
    </submittedName>
</protein>
<gene>
    <name evidence="1" type="ORF">SCLCIDRAFT_20322</name>
</gene>